<dbReference type="PIRSF" id="PIRSF006431">
    <property type="entry name" value="Pept_S33"/>
    <property type="match status" value="1"/>
</dbReference>
<dbReference type="Proteomes" id="UP000006048">
    <property type="component" value="Chromosome"/>
</dbReference>
<evidence type="ECO:0000256" key="2">
    <source>
        <dbReference type="ARBA" id="ARBA00004496"/>
    </source>
</evidence>
<dbReference type="InterPro" id="IPR002410">
    <property type="entry name" value="Peptidase_S33"/>
</dbReference>
<dbReference type="RefSeq" id="WP_014803946.1">
    <property type="nucleotide sequence ID" value="NC_018020.1"/>
</dbReference>
<evidence type="ECO:0000256" key="6">
    <source>
        <dbReference type="ARBA" id="ARBA00022438"/>
    </source>
</evidence>
<feature type="active site" description="Proton donor" evidence="12">
    <location>
        <position position="292"/>
    </location>
</feature>
<keyword evidence="8 11" id="KW-0645">Protease</keyword>
<dbReference type="PANTHER" id="PTHR43722:SF1">
    <property type="entry name" value="PROLINE IMINOPEPTIDASE"/>
    <property type="match status" value="1"/>
</dbReference>
<evidence type="ECO:0000259" key="14">
    <source>
        <dbReference type="Pfam" id="PF00561"/>
    </source>
</evidence>
<name>I4B837_TURPD</name>
<dbReference type="STRING" id="869212.Turpa_2805"/>
<dbReference type="AlphaFoldDB" id="I4B837"/>
<organism evidence="15 16">
    <name type="scientific">Turneriella parva (strain ATCC BAA-1111 / DSM 21527 / NCTC 11395 / H)</name>
    <name type="common">Leptospira parva</name>
    <dbReference type="NCBI Taxonomy" id="869212"/>
    <lineage>
        <taxon>Bacteria</taxon>
        <taxon>Pseudomonadati</taxon>
        <taxon>Spirochaetota</taxon>
        <taxon>Spirochaetia</taxon>
        <taxon>Leptospirales</taxon>
        <taxon>Leptospiraceae</taxon>
        <taxon>Turneriella</taxon>
    </lineage>
</organism>
<proteinExistence type="inferred from homology"/>
<comment type="similarity">
    <text evidence="3 11 13">Belongs to the peptidase S33 family.</text>
</comment>
<dbReference type="PRINTS" id="PR00793">
    <property type="entry name" value="PROAMNOPTASE"/>
</dbReference>
<keyword evidence="16" id="KW-1185">Reference proteome</keyword>
<dbReference type="HOGENOM" id="CLU_043739_2_2_12"/>
<dbReference type="EC" id="3.4.11.5" evidence="4 11"/>
<dbReference type="MEROPS" id="S33.001"/>
<evidence type="ECO:0000256" key="5">
    <source>
        <dbReference type="ARBA" id="ARBA00021843"/>
    </source>
</evidence>
<evidence type="ECO:0000256" key="4">
    <source>
        <dbReference type="ARBA" id="ARBA00012568"/>
    </source>
</evidence>
<evidence type="ECO:0000256" key="9">
    <source>
        <dbReference type="ARBA" id="ARBA00022801"/>
    </source>
</evidence>
<keyword evidence="9 11" id="KW-0378">Hydrolase</keyword>
<protein>
    <recommendedName>
        <fullName evidence="5 11">Proline iminopeptidase</fullName>
        <shortName evidence="11">PIP</shortName>
        <ecNumber evidence="4 11">3.4.11.5</ecNumber>
    </recommendedName>
    <alternativeName>
        <fullName evidence="10 11">Prolyl aminopeptidase</fullName>
    </alternativeName>
</protein>
<dbReference type="InterPro" id="IPR005944">
    <property type="entry name" value="Pro_iminopeptidase"/>
</dbReference>
<feature type="active site" description="Nucleophile" evidence="12">
    <location>
        <position position="110"/>
    </location>
</feature>
<comment type="catalytic activity">
    <reaction evidence="1 11 13">
        <text>Release of N-terminal proline from a peptide.</text>
        <dbReference type="EC" id="3.4.11.5"/>
    </reaction>
</comment>
<dbReference type="InterPro" id="IPR000073">
    <property type="entry name" value="AB_hydrolase_1"/>
</dbReference>
<dbReference type="SUPFAM" id="SSF53474">
    <property type="entry name" value="alpha/beta-Hydrolases"/>
    <property type="match status" value="1"/>
</dbReference>
<gene>
    <name evidence="15" type="ordered locus">Turpa_2805</name>
</gene>
<evidence type="ECO:0000313" key="16">
    <source>
        <dbReference type="Proteomes" id="UP000006048"/>
    </source>
</evidence>
<evidence type="ECO:0000256" key="8">
    <source>
        <dbReference type="ARBA" id="ARBA00022670"/>
    </source>
</evidence>
<dbReference type="GO" id="GO:0005737">
    <property type="term" value="C:cytoplasm"/>
    <property type="evidence" value="ECO:0007669"/>
    <property type="project" value="UniProtKB-SubCell"/>
</dbReference>
<dbReference type="Gene3D" id="3.40.50.1820">
    <property type="entry name" value="alpha/beta hydrolase"/>
    <property type="match status" value="1"/>
</dbReference>
<comment type="subcellular location">
    <subcellularLocation>
        <location evidence="2 11">Cytoplasm</location>
    </subcellularLocation>
</comment>
<dbReference type="PRINTS" id="PR00111">
    <property type="entry name" value="ABHYDROLASE"/>
</dbReference>
<sequence length="313" mass="36165">MRELYPEITRVKKYSLKVSSLHTLYVEECGNPKGIPALFLHGGPGAGISPNHRRFFNPEKYRIILFDQRGAGKSKPYAELAENTIWDLIADIELIRLKLKVSKWLVFGGSWGSTLALAYAISHPERILHLIVRGIFLCRHEEILWFYQYGAHQIFPDHWKDYVKVIPENERHDMLSAFYRRLTSPDKKVRLEAARAWSLWEGATICLEPNKAMHHEFGEIAVSLARIECHYFMHNCFFPDDNYLLNNAHKLQNISAEIIHGRYDIVCPVKNAFDLKEKMPRARLTIVPASGHAAFEPGIRSALIEATDRFRKK</sequence>
<evidence type="ECO:0000256" key="12">
    <source>
        <dbReference type="PIRSR" id="PIRSR006431-1"/>
    </source>
</evidence>
<dbReference type="NCBIfam" id="TIGR01249">
    <property type="entry name" value="pro_imino_pep_1"/>
    <property type="match status" value="1"/>
</dbReference>
<dbReference type="PATRIC" id="fig|869212.3.peg.2826"/>
<accession>I4B837</accession>
<keyword evidence="7 11" id="KW-0963">Cytoplasm</keyword>
<dbReference type="GO" id="GO:0004177">
    <property type="term" value="F:aminopeptidase activity"/>
    <property type="evidence" value="ECO:0007669"/>
    <property type="project" value="UniProtKB-UniRule"/>
</dbReference>
<dbReference type="OrthoDB" id="9773293at2"/>
<evidence type="ECO:0000256" key="13">
    <source>
        <dbReference type="RuleBase" id="RU003421"/>
    </source>
</evidence>
<evidence type="ECO:0000256" key="3">
    <source>
        <dbReference type="ARBA" id="ARBA00010088"/>
    </source>
</evidence>
<dbReference type="EMBL" id="CP002959">
    <property type="protein sequence ID" value="AFM13444.1"/>
    <property type="molecule type" value="Genomic_DNA"/>
</dbReference>
<evidence type="ECO:0000256" key="7">
    <source>
        <dbReference type="ARBA" id="ARBA00022490"/>
    </source>
</evidence>
<dbReference type="InterPro" id="IPR029058">
    <property type="entry name" value="AB_hydrolase_fold"/>
</dbReference>
<reference evidence="15 16" key="1">
    <citation type="submission" date="2012-06" db="EMBL/GenBank/DDBJ databases">
        <title>The complete chromosome of genome of Turneriella parva DSM 21527.</title>
        <authorList>
            <consortium name="US DOE Joint Genome Institute (JGI-PGF)"/>
            <person name="Lucas S."/>
            <person name="Han J."/>
            <person name="Lapidus A."/>
            <person name="Bruce D."/>
            <person name="Goodwin L."/>
            <person name="Pitluck S."/>
            <person name="Peters L."/>
            <person name="Kyrpides N."/>
            <person name="Mavromatis K."/>
            <person name="Ivanova N."/>
            <person name="Mikhailova N."/>
            <person name="Chertkov O."/>
            <person name="Detter J.C."/>
            <person name="Tapia R."/>
            <person name="Han C."/>
            <person name="Land M."/>
            <person name="Hauser L."/>
            <person name="Markowitz V."/>
            <person name="Cheng J.-F."/>
            <person name="Hugenholtz P."/>
            <person name="Woyke T."/>
            <person name="Wu D."/>
            <person name="Gronow S."/>
            <person name="Wellnitz S."/>
            <person name="Brambilla E."/>
            <person name="Klenk H.-P."/>
            <person name="Eisen J.A."/>
        </authorList>
    </citation>
    <scope>NUCLEOTIDE SEQUENCE [LARGE SCALE GENOMIC DNA]</scope>
    <source>
        <strain evidence="16">ATCC BAA-1111 / DSM 21527 / NCTC 11395 / H</strain>
    </source>
</reference>
<dbReference type="Pfam" id="PF00561">
    <property type="entry name" value="Abhydrolase_1"/>
    <property type="match status" value="1"/>
</dbReference>
<feature type="active site" evidence="12">
    <location>
        <position position="264"/>
    </location>
</feature>
<keyword evidence="6 11" id="KW-0031">Aminopeptidase</keyword>
<feature type="domain" description="AB hydrolase-1" evidence="14">
    <location>
        <begin position="38"/>
        <end position="296"/>
    </location>
</feature>
<dbReference type="KEGG" id="tpx:Turpa_2805"/>
<dbReference type="GO" id="GO:0006508">
    <property type="term" value="P:proteolysis"/>
    <property type="evidence" value="ECO:0007669"/>
    <property type="project" value="UniProtKB-KW"/>
</dbReference>
<dbReference type="PANTHER" id="PTHR43722">
    <property type="entry name" value="PROLINE IMINOPEPTIDASE"/>
    <property type="match status" value="1"/>
</dbReference>
<evidence type="ECO:0000256" key="10">
    <source>
        <dbReference type="ARBA" id="ARBA00029605"/>
    </source>
</evidence>
<evidence type="ECO:0000256" key="1">
    <source>
        <dbReference type="ARBA" id="ARBA00001585"/>
    </source>
</evidence>
<evidence type="ECO:0000256" key="11">
    <source>
        <dbReference type="PIRNR" id="PIRNR006431"/>
    </source>
</evidence>
<evidence type="ECO:0000313" key="15">
    <source>
        <dbReference type="EMBL" id="AFM13444.1"/>
    </source>
</evidence>